<keyword evidence="3" id="KW-1185">Reference proteome</keyword>
<evidence type="ECO:0000313" key="3">
    <source>
        <dbReference type="Proteomes" id="UP000256328"/>
    </source>
</evidence>
<keyword evidence="1" id="KW-0732">Signal</keyword>
<evidence type="ECO:0000313" key="2">
    <source>
        <dbReference type="EMBL" id="RDW85683.1"/>
    </source>
</evidence>
<sequence>MHFPTAILITAPLAVLAQTSAINVTKVETVDQTTREGDLAFGATNLAFGYSAGAGINFSNKTLGGGFNAGIPGASEGAIGGGWTLTADNLTFGFGGVYNNVSINVAIVGDKTTGSVSVTVNGKEIAL</sequence>
<protein>
    <recommendedName>
        <fullName evidence="4">Secreted protein</fullName>
    </recommendedName>
</protein>
<dbReference type="Proteomes" id="UP000256328">
    <property type="component" value="Unassembled WGS sequence"/>
</dbReference>
<evidence type="ECO:0008006" key="4">
    <source>
        <dbReference type="Google" id="ProtNLM"/>
    </source>
</evidence>
<proteinExistence type="predicted"/>
<evidence type="ECO:0000256" key="1">
    <source>
        <dbReference type="SAM" id="SignalP"/>
    </source>
</evidence>
<feature type="chain" id="PRO_5017793646" description="Secreted protein" evidence="1">
    <location>
        <begin position="22"/>
        <end position="127"/>
    </location>
</feature>
<dbReference type="AlphaFoldDB" id="A0A3D8SHA6"/>
<organism evidence="2 3">
    <name type="scientific">Coleophoma crateriformis</name>
    <dbReference type="NCBI Taxonomy" id="565419"/>
    <lineage>
        <taxon>Eukaryota</taxon>
        <taxon>Fungi</taxon>
        <taxon>Dikarya</taxon>
        <taxon>Ascomycota</taxon>
        <taxon>Pezizomycotina</taxon>
        <taxon>Leotiomycetes</taxon>
        <taxon>Helotiales</taxon>
        <taxon>Dermateaceae</taxon>
        <taxon>Coleophoma</taxon>
    </lineage>
</organism>
<reference evidence="2 3" key="1">
    <citation type="journal article" date="2018" name="IMA Fungus">
        <title>IMA Genome-F 9: Draft genome sequence of Annulohypoxylon stygium, Aspergillus mulundensis, Berkeleyomyces basicola (syn. Thielaviopsis basicola), Ceratocystis smalleyi, two Cercospora beticola strains, Coleophoma cylindrospora, Fusarium fracticaudum, Phialophora cf. hyalina, and Morchella septimelata.</title>
        <authorList>
            <person name="Wingfield B.D."/>
            <person name="Bills G.F."/>
            <person name="Dong Y."/>
            <person name="Huang W."/>
            <person name="Nel W.J."/>
            <person name="Swalarsk-Parry B.S."/>
            <person name="Vaghefi N."/>
            <person name="Wilken P.M."/>
            <person name="An Z."/>
            <person name="de Beer Z.W."/>
            <person name="De Vos L."/>
            <person name="Chen L."/>
            <person name="Duong T.A."/>
            <person name="Gao Y."/>
            <person name="Hammerbacher A."/>
            <person name="Kikkert J.R."/>
            <person name="Li Y."/>
            <person name="Li H."/>
            <person name="Li K."/>
            <person name="Li Q."/>
            <person name="Liu X."/>
            <person name="Ma X."/>
            <person name="Naidoo K."/>
            <person name="Pethybridge S.J."/>
            <person name="Sun J."/>
            <person name="Steenkamp E.T."/>
            <person name="van der Nest M.A."/>
            <person name="van Wyk S."/>
            <person name="Wingfield M.J."/>
            <person name="Xiong C."/>
            <person name="Yue Q."/>
            <person name="Zhang X."/>
        </authorList>
    </citation>
    <scope>NUCLEOTIDE SEQUENCE [LARGE SCALE GENOMIC DNA]</scope>
    <source>
        <strain evidence="2 3">BP5796</strain>
    </source>
</reference>
<gene>
    <name evidence="2" type="ORF">BP5796_04008</name>
</gene>
<comment type="caution">
    <text evidence="2">The sequence shown here is derived from an EMBL/GenBank/DDBJ whole genome shotgun (WGS) entry which is preliminary data.</text>
</comment>
<name>A0A3D8SHA6_9HELO</name>
<dbReference type="OrthoDB" id="5201530at2759"/>
<dbReference type="EMBL" id="PDLN01000005">
    <property type="protein sequence ID" value="RDW85683.1"/>
    <property type="molecule type" value="Genomic_DNA"/>
</dbReference>
<feature type="signal peptide" evidence="1">
    <location>
        <begin position="1"/>
        <end position="21"/>
    </location>
</feature>
<accession>A0A3D8SHA6</accession>